<dbReference type="InterPro" id="IPR029032">
    <property type="entry name" value="AhpD-like"/>
</dbReference>
<evidence type="ECO:0000313" key="2">
    <source>
        <dbReference type="EMBL" id="MCT9001760.1"/>
    </source>
</evidence>
<evidence type="ECO:0000259" key="1">
    <source>
        <dbReference type="Pfam" id="PF02627"/>
    </source>
</evidence>
<dbReference type="SUPFAM" id="SSF69118">
    <property type="entry name" value="AhpD-like"/>
    <property type="match status" value="1"/>
</dbReference>
<dbReference type="Proteomes" id="UP001300496">
    <property type="component" value="Unassembled WGS sequence"/>
</dbReference>
<dbReference type="EMBL" id="JAODOR010000005">
    <property type="protein sequence ID" value="MCT9001760.1"/>
    <property type="molecule type" value="Genomic_DNA"/>
</dbReference>
<dbReference type="NCBIfam" id="TIGR04030">
    <property type="entry name" value="perox_Avi_7169"/>
    <property type="match status" value="1"/>
</dbReference>
<dbReference type="InterPro" id="IPR023923">
    <property type="entry name" value="AhpD_Avi7169"/>
</dbReference>
<reference evidence="2 3" key="1">
    <citation type="journal article" date="2024" name="Int. J. Syst. Evol. Microbiol.">
        <title>Microbacterium memoriense sp. nov., a member of the Actinomycetota from marine beach sediment of the north coast of Portugal.</title>
        <authorList>
            <person name="Santos J.D.N.D."/>
            <person name="Klimek D."/>
            <person name="Calusinska M."/>
            <person name="Lobo-da-Cunha A."/>
            <person name="Catita J."/>
            <person name="Goncalves H."/>
            <person name="Gonzalez I."/>
            <person name="Lage O.M."/>
        </authorList>
    </citation>
    <scope>NUCLEOTIDE SEQUENCE [LARGE SCALE GENOMIC DNA]</scope>
    <source>
        <strain evidence="2 3">PMIC_1C1B</strain>
    </source>
</reference>
<dbReference type="InterPro" id="IPR004675">
    <property type="entry name" value="AhpD_core"/>
</dbReference>
<dbReference type="RefSeq" id="WP_261606313.1">
    <property type="nucleotide sequence ID" value="NZ_JAODOR010000005.1"/>
</dbReference>
<dbReference type="Gene3D" id="1.20.1290.10">
    <property type="entry name" value="AhpD-like"/>
    <property type="match status" value="1"/>
</dbReference>
<dbReference type="InterPro" id="IPR010195">
    <property type="entry name" value="Uncharacterised_peroxidase-rel"/>
</dbReference>
<feature type="domain" description="Carboxymuconolactone decarboxylase-like" evidence="1">
    <location>
        <begin position="62"/>
        <end position="145"/>
    </location>
</feature>
<dbReference type="PANTHER" id="PTHR35446:SF2">
    <property type="entry name" value="CARBOXYMUCONOLACTONE DECARBOXYLASE-LIKE DOMAIN-CONTAINING PROTEIN"/>
    <property type="match status" value="1"/>
</dbReference>
<gene>
    <name evidence="2" type="ORF">N4R40_05220</name>
</gene>
<dbReference type="NCBIfam" id="TIGR00778">
    <property type="entry name" value="ahpD_dom"/>
    <property type="match status" value="1"/>
</dbReference>
<dbReference type="InterPro" id="IPR003779">
    <property type="entry name" value="CMD-like"/>
</dbReference>
<sequence length="207" mass="22330">MTDLITEYPELARPDAFTQQGLGWVPWLAPVAEDDLSDLQRDALIEPARAKMPYFRLLARDPEALRARTLTDLDIFFNVSGGIGRAERELAAAATSRSNGCVFCASVHAAAATRESGREADVQRLLDEGVDADLGDATWNAVSAASVALAETPLAFGSDDIARLRDVGLDDAEIIDVINGAAFFNWANRLMLSLGEPEVPSRQRDAA</sequence>
<accession>A0ABT2PB11</accession>
<dbReference type="Pfam" id="PF02627">
    <property type="entry name" value="CMD"/>
    <property type="match status" value="1"/>
</dbReference>
<comment type="caution">
    <text evidence="2">The sequence shown here is derived from an EMBL/GenBank/DDBJ whole genome shotgun (WGS) entry which is preliminary data.</text>
</comment>
<organism evidence="2 3">
    <name type="scientific">Microbacterium memoriense</name>
    <dbReference type="NCBI Taxonomy" id="2978350"/>
    <lineage>
        <taxon>Bacteria</taxon>
        <taxon>Bacillati</taxon>
        <taxon>Actinomycetota</taxon>
        <taxon>Actinomycetes</taxon>
        <taxon>Micrococcales</taxon>
        <taxon>Microbacteriaceae</taxon>
        <taxon>Microbacterium</taxon>
    </lineage>
</organism>
<dbReference type="PANTHER" id="PTHR35446">
    <property type="entry name" value="SI:CH211-175M2.5"/>
    <property type="match status" value="1"/>
</dbReference>
<protein>
    <submittedName>
        <fullName evidence="2">Alkylhydroperoxidase domain protein</fullName>
    </submittedName>
</protein>
<keyword evidence="3" id="KW-1185">Reference proteome</keyword>
<name>A0ABT2PB11_9MICO</name>
<evidence type="ECO:0000313" key="3">
    <source>
        <dbReference type="Proteomes" id="UP001300496"/>
    </source>
</evidence>
<proteinExistence type="predicted"/>
<dbReference type="NCBIfam" id="TIGR01926">
    <property type="entry name" value="peroxid_rel"/>
    <property type="match status" value="1"/>
</dbReference>